<name>A0A7I8VJA5_9ANNE</name>
<accession>A0A7I8VJA5</accession>
<sequence>MTFVYIHIQIKGMKRKHEGEWKCKFVDRKTMRIWTTQWENIKLVPKPFFQKTIYNGAILIPIIITSFFLICVGFAHYMKIRQKSFETHIQLIEKGKMIWVKRFAMELKVNPYLMVSDRE</sequence>
<reference evidence="2 3" key="1">
    <citation type="submission" date="2020-08" db="EMBL/GenBank/DDBJ databases">
        <authorList>
            <person name="Hejnol A."/>
        </authorList>
    </citation>
    <scope>NUCLEOTIDE SEQUENCE [LARGE SCALE GENOMIC DNA]</scope>
</reference>
<evidence type="ECO:0000256" key="1">
    <source>
        <dbReference type="SAM" id="Phobius"/>
    </source>
</evidence>
<keyword evidence="1" id="KW-0472">Membrane</keyword>
<keyword evidence="1" id="KW-1133">Transmembrane helix</keyword>
<dbReference type="AlphaFoldDB" id="A0A7I8VJA5"/>
<protein>
    <submittedName>
        <fullName evidence="2">Uncharacterized protein</fullName>
    </submittedName>
</protein>
<gene>
    <name evidence="2" type="ORF">DGYR_LOCUS3476</name>
</gene>
<keyword evidence="3" id="KW-1185">Reference proteome</keyword>
<feature type="transmembrane region" description="Helical" evidence="1">
    <location>
        <begin position="53"/>
        <end position="75"/>
    </location>
</feature>
<evidence type="ECO:0000313" key="2">
    <source>
        <dbReference type="EMBL" id="CAD5114649.1"/>
    </source>
</evidence>
<proteinExistence type="predicted"/>
<comment type="caution">
    <text evidence="2">The sequence shown here is derived from an EMBL/GenBank/DDBJ whole genome shotgun (WGS) entry which is preliminary data.</text>
</comment>
<keyword evidence="1" id="KW-0812">Transmembrane</keyword>
<dbReference type="Proteomes" id="UP000549394">
    <property type="component" value="Unassembled WGS sequence"/>
</dbReference>
<evidence type="ECO:0000313" key="3">
    <source>
        <dbReference type="Proteomes" id="UP000549394"/>
    </source>
</evidence>
<dbReference type="EMBL" id="CAJFCJ010000005">
    <property type="protein sequence ID" value="CAD5114649.1"/>
    <property type="molecule type" value="Genomic_DNA"/>
</dbReference>
<organism evidence="2 3">
    <name type="scientific">Dimorphilus gyrociliatus</name>
    <dbReference type="NCBI Taxonomy" id="2664684"/>
    <lineage>
        <taxon>Eukaryota</taxon>
        <taxon>Metazoa</taxon>
        <taxon>Spiralia</taxon>
        <taxon>Lophotrochozoa</taxon>
        <taxon>Annelida</taxon>
        <taxon>Polychaeta</taxon>
        <taxon>Polychaeta incertae sedis</taxon>
        <taxon>Dinophilidae</taxon>
        <taxon>Dimorphilus</taxon>
    </lineage>
</organism>